<evidence type="ECO:0000259" key="3">
    <source>
        <dbReference type="PROSITE" id="PS51272"/>
    </source>
</evidence>
<feature type="domain" description="SLH" evidence="3">
    <location>
        <begin position="732"/>
        <end position="790"/>
    </location>
</feature>
<dbReference type="InterPro" id="IPR001119">
    <property type="entry name" value="SLH_dom"/>
</dbReference>
<evidence type="ECO:0000256" key="2">
    <source>
        <dbReference type="SAM" id="Coils"/>
    </source>
</evidence>
<sequence>MSRKNKFSIFIAVLIVLPLNFNFPSISFAQEIDLEIVENMEENLESTLESLKEGEEDLEKTFEEEEKETLEYHEEIIEEGDIKELQEIKDESKEIFKTPTDIALEPEISGGLFTPFATEFEFSSTDSEDFYFKMGYIQVTESINDGTYFGSLIREYTKFDYLPGGSYRFYFTHHPGLIPTGYMLGGWDMPLPISQAELYLDLDLKEVSDGIGPSPEIRVFYEPAIGAATPVRMHDVLENHEGTSTIREYVAYHEFLGMDDLVAEIYPAHYRGLRPIAFRIGSGSIQYFDNDFIHVNLTSLSGLGDFDIEIIYVPDGGVSGIDDFSALIISEVTDKGEELSFDIMFFPPENPITNELLTEKDVYPSHRKGLKPTSYRFVDNLMNYSETFELLTEFVTLELFKMGEDYSEDDGDGDEESFIILGIEFVYEEEESTASEIKVGSLYIDAEDLDGNYNWMIGDTQLDIIYELPTSIKPRHWDGYKVVKYRLPDGTEYDFVGDNIELFLEPDLEGGNGTITFIYEEIPPKGETVIVEVEKIIEVPVENIVEIEKIIEVPIETIIEKIIEIPIETIIEKITEVPVETIVEVEKIVKSRDKVEKIIEVPIEKIVEKIIEVPVNVSKYPIDPLTNELIFYDVLKSNWYYNNVYTAVINDITNGFADLSYRPTDLIKEKELLALLLRADGFVVNEFVDDWTKPYYEKLKKDSFFGKDKVLTREEAAYFIANYFGLSTSNDLVEIPDINQINPEYRESIKALYEHNIIRGVSESGIFNPKSKLNKAEASSIISNIIKNRH</sequence>
<dbReference type="EMBL" id="JAGGLI010000023">
    <property type="protein sequence ID" value="MBP2028225.1"/>
    <property type="molecule type" value="Genomic_DNA"/>
</dbReference>
<dbReference type="RefSeq" id="WP_209661276.1">
    <property type="nucleotide sequence ID" value="NZ_JAGGLI010000023.1"/>
</dbReference>
<dbReference type="PROSITE" id="PS51272">
    <property type="entry name" value="SLH"/>
    <property type="match status" value="2"/>
</dbReference>
<keyword evidence="5" id="KW-1185">Reference proteome</keyword>
<keyword evidence="1" id="KW-0677">Repeat</keyword>
<dbReference type="Pfam" id="PF00395">
    <property type="entry name" value="SLH"/>
    <property type="match status" value="1"/>
</dbReference>
<keyword evidence="2" id="KW-0175">Coiled coil</keyword>
<name>A0ABS4KKB6_9FIRM</name>
<protein>
    <recommendedName>
        <fullName evidence="3">SLH domain-containing protein</fullName>
    </recommendedName>
</protein>
<feature type="domain" description="SLH" evidence="3">
    <location>
        <begin position="627"/>
        <end position="690"/>
    </location>
</feature>
<proteinExistence type="predicted"/>
<comment type="caution">
    <text evidence="4">The sequence shown here is derived from an EMBL/GenBank/DDBJ whole genome shotgun (WGS) entry which is preliminary data.</text>
</comment>
<evidence type="ECO:0000256" key="1">
    <source>
        <dbReference type="ARBA" id="ARBA00022737"/>
    </source>
</evidence>
<dbReference type="Proteomes" id="UP001314903">
    <property type="component" value="Unassembled WGS sequence"/>
</dbReference>
<gene>
    <name evidence="4" type="ORF">J2Z35_002026</name>
</gene>
<evidence type="ECO:0000313" key="4">
    <source>
        <dbReference type="EMBL" id="MBP2028225.1"/>
    </source>
</evidence>
<evidence type="ECO:0000313" key="5">
    <source>
        <dbReference type="Proteomes" id="UP001314903"/>
    </source>
</evidence>
<reference evidence="4 5" key="1">
    <citation type="submission" date="2021-03" db="EMBL/GenBank/DDBJ databases">
        <title>Genomic Encyclopedia of Type Strains, Phase IV (KMG-IV): sequencing the most valuable type-strain genomes for metagenomic binning, comparative biology and taxonomic classification.</title>
        <authorList>
            <person name="Goeker M."/>
        </authorList>
    </citation>
    <scope>NUCLEOTIDE SEQUENCE [LARGE SCALE GENOMIC DNA]</scope>
    <source>
        <strain evidence="4 5">DSM 27512</strain>
    </source>
</reference>
<accession>A0ABS4KKB6</accession>
<feature type="coiled-coil region" evidence="2">
    <location>
        <begin position="34"/>
        <end position="75"/>
    </location>
</feature>
<organism evidence="4 5">
    <name type="scientific">Acetoanaerobium pronyense</name>
    <dbReference type="NCBI Taxonomy" id="1482736"/>
    <lineage>
        <taxon>Bacteria</taxon>
        <taxon>Bacillati</taxon>
        <taxon>Bacillota</taxon>
        <taxon>Clostridia</taxon>
        <taxon>Peptostreptococcales</taxon>
        <taxon>Filifactoraceae</taxon>
        <taxon>Acetoanaerobium</taxon>
    </lineage>
</organism>